<protein>
    <recommendedName>
        <fullName evidence="1">VPS9 domain-containing protein</fullName>
    </recommendedName>
</protein>
<dbReference type="EMBL" id="KZ308228">
    <property type="protein sequence ID" value="KAG8225187.1"/>
    <property type="molecule type" value="Genomic_DNA"/>
</dbReference>
<accession>A0A8K0NXC7</accession>
<dbReference type="InterPro" id="IPR003123">
    <property type="entry name" value="VPS9"/>
</dbReference>
<reference evidence="2" key="2">
    <citation type="submission" date="2017-10" db="EMBL/GenBank/DDBJ databases">
        <title>Ladona fulva Genome sequencing and assembly.</title>
        <authorList>
            <person name="Murali S."/>
            <person name="Richards S."/>
            <person name="Bandaranaike D."/>
            <person name="Bellair M."/>
            <person name="Blankenburg K."/>
            <person name="Chao H."/>
            <person name="Dinh H."/>
            <person name="Doddapaneni H."/>
            <person name="Dugan-Rocha S."/>
            <person name="Elkadiri S."/>
            <person name="Gnanaolivu R."/>
            <person name="Hernandez B."/>
            <person name="Skinner E."/>
            <person name="Javaid M."/>
            <person name="Lee S."/>
            <person name="Li M."/>
            <person name="Ming W."/>
            <person name="Munidasa M."/>
            <person name="Muniz J."/>
            <person name="Nguyen L."/>
            <person name="Hughes D."/>
            <person name="Osuji N."/>
            <person name="Pu L.-L."/>
            <person name="Puazo M."/>
            <person name="Qu C."/>
            <person name="Quiroz J."/>
            <person name="Raj R."/>
            <person name="Weissenberger G."/>
            <person name="Xin Y."/>
            <person name="Zou X."/>
            <person name="Han Y."/>
            <person name="Worley K."/>
            <person name="Muzny D."/>
            <person name="Gibbs R."/>
        </authorList>
    </citation>
    <scope>NUCLEOTIDE SEQUENCE</scope>
    <source>
        <strain evidence="2">Sampled in the wild</strain>
    </source>
</reference>
<dbReference type="AlphaFoldDB" id="A0A8K0NXC7"/>
<dbReference type="Pfam" id="PF02204">
    <property type="entry name" value="VPS9"/>
    <property type="match status" value="1"/>
</dbReference>
<organism evidence="2 3">
    <name type="scientific">Ladona fulva</name>
    <name type="common">Scarce chaser dragonfly</name>
    <name type="synonym">Libellula fulva</name>
    <dbReference type="NCBI Taxonomy" id="123851"/>
    <lineage>
        <taxon>Eukaryota</taxon>
        <taxon>Metazoa</taxon>
        <taxon>Ecdysozoa</taxon>
        <taxon>Arthropoda</taxon>
        <taxon>Hexapoda</taxon>
        <taxon>Insecta</taxon>
        <taxon>Pterygota</taxon>
        <taxon>Palaeoptera</taxon>
        <taxon>Odonata</taxon>
        <taxon>Epiprocta</taxon>
        <taxon>Anisoptera</taxon>
        <taxon>Libelluloidea</taxon>
        <taxon>Libellulidae</taxon>
        <taxon>Ladona</taxon>
    </lineage>
</organism>
<dbReference type="PROSITE" id="PS51205">
    <property type="entry name" value="VPS9"/>
    <property type="match status" value="1"/>
</dbReference>
<dbReference type="InterPro" id="IPR037191">
    <property type="entry name" value="VPS9_dom_sf"/>
</dbReference>
<evidence type="ECO:0000313" key="2">
    <source>
        <dbReference type="EMBL" id="KAG8225187.1"/>
    </source>
</evidence>
<gene>
    <name evidence="2" type="ORF">J437_LFUL001314</name>
</gene>
<name>A0A8K0NXC7_LADFU</name>
<dbReference type="OrthoDB" id="10264848at2759"/>
<sequence length="563" mass="63565">MSEGNLRQQAVKSLMTAIDLENDNQDLEAYLKYLEGLSLVVTALQEDATNGEEWLFTDKVRRSFVNFAKESVDRIILLLKKQDRTSEKKQDALPKTVLNSPDSVTPPIKTDECNSSNFYNEQKRIKGEEIGSSHLNTSIITDYSFTSDYAEEVNDVPLSPLETVRIENTQLSKKYAHRILNAPVSQKPQLRLELERRIAENVAIAENKQLLWEAEREKAAQHYQHLARQKCKLPQKTDGDNKNIEVELQDVTYSCYMFEWENKLRTIDGSLEALKLDTVDKEVLRHAVKKSMDLGVRALMGSIRRHPLGSFMVKKQQLVYNEISSILSSNQALETPEVEMNMDCSAKENKGPLLLFYQIADKMKKDLEYLETILLSLYAPLNTDEGQLLLSKTLQKIYFPALTPSIKAMLRLCVNSQKPGSKVDQQMQCKTLSSESSLEDNEMASLSSVQNASEMEARFRLMSLQSLPSPYEKLDCLTEVMRSLCSWKFDRSKAEAKEDLQPIGADDLLSRLVSVINGGATGEGSLSHLLKMEAIFLETFLPDNMVLGEAGYCVTVLCSALSL</sequence>
<keyword evidence="3" id="KW-1185">Reference proteome</keyword>
<evidence type="ECO:0000259" key="1">
    <source>
        <dbReference type="PROSITE" id="PS51205"/>
    </source>
</evidence>
<dbReference type="Gene3D" id="1.20.1050.80">
    <property type="entry name" value="VPS9 domain"/>
    <property type="match status" value="1"/>
</dbReference>
<dbReference type="SUPFAM" id="SSF109993">
    <property type="entry name" value="VPS9 domain"/>
    <property type="match status" value="1"/>
</dbReference>
<proteinExistence type="predicted"/>
<comment type="caution">
    <text evidence="2">The sequence shown here is derived from an EMBL/GenBank/DDBJ whole genome shotgun (WGS) entry which is preliminary data.</text>
</comment>
<dbReference type="Proteomes" id="UP000792457">
    <property type="component" value="Unassembled WGS sequence"/>
</dbReference>
<evidence type="ECO:0000313" key="3">
    <source>
        <dbReference type="Proteomes" id="UP000792457"/>
    </source>
</evidence>
<feature type="domain" description="VPS9" evidence="1">
    <location>
        <begin position="421"/>
        <end position="563"/>
    </location>
</feature>
<reference evidence="2" key="1">
    <citation type="submission" date="2013-04" db="EMBL/GenBank/DDBJ databases">
        <authorList>
            <person name="Qu J."/>
            <person name="Murali S.C."/>
            <person name="Bandaranaike D."/>
            <person name="Bellair M."/>
            <person name="Blankenburg K."/>
            <person name="Chao H."/>
            <person name="Dinh H."/>
            <person name="Doddapaneni H."/>
            <person name="Downs B."/>
            <person name="Dugan-Rocha S."/>
            <person name="Elkadiri S."/>
            <person name="Gnanaolivu R.D."/>
            <person name="Hernandez B."/>
            <person name="Javaid M."/>
            <person name="Jayaseelan J.C."/>
            <person name="Lee S."/>
            <person name="Li M."/>
            <person name="Ming W."/>
            <person name="Munidasa M."/>
            <person name="Muniz J."/>
            <person name="Nguyen L."/>
            <person name="Ongeri F."/>
            <person name="Osuji N."/>
            <person name="Pu L.-L."/>
            <person name="Puazo M."/>
            <person name="Qu C."/>
            <person name="Quiroz J."/>
            <person name="Raj R."/>
            <person name="Weissenberger G."/>
            <person name="Xin Y."/>
            <person name="Zou X."/>
            <person name="Han Y."/>
            <person name="Richards S."/>
            <person name="Worley K."/>
            <person name="Muzny D."/>
            <person name="Gibbs R."/>
        </authorList>
    </citation>
    <scope>NUCLEOTIDE SEQUENCE</scope>
    <source>
        <strain evidence="2">Sampled in the wild</strain>
    </source>
</reference>